<dbReference type="InterPro" id="IPR003594">
    <property type="entry name" value="HATPase_dom"/>
</dbReference>
<evidence type="ECO:0000259" key="15">
    <source>
        <dbReference type="PROSITE" id="PS50109"/>
    </source>
</evidence>
<feature type="domain" description="PAC" evidence="18">
    <location>
        <begin position="678"/>
        <end position="733"/>
    </location>
</feature>
<feature type="domain" description="PAS" evidence="17">
    <location>
        <begin position="992"/>
        <end position="1061"/>
    </location>
</feature>
<dbReference type="InterPro" id="IPR036890">
    <property type="entry name" value="HATPase_C_sf"/>
</dbReference>
<evidence type="ECO:0000256" key="1">
    <source>
        <dbReference type="ARBA" id="ARBA00000085"/>
    </source>
</evidence>
<dbReference type="PANTHER" id="PTHR43304">
    <property type="entry name" value="PHYTOCHROME-LIKE PROTEIN CPH1"/>
    <property type="match status" value="1"/>
</dbReference>
<dbReference type="Pfam" id="PF13426">
    <property type="entry name" value="PAS_9"/>
    <property type="match status" value="1"/>
</dbReference>
<dbReference type="CDD" id="cd16922">
    <property type="entry name" value="HATPase_EvgS-ArcB-TorS-like"/>
    <property type="match status" value="1"/>
</dbReference>
<evidence type="ECO:0000313" key="19">
    <source>
        <dbReference type="EMBL" id="PMB18390.1"/>
    </source>
</evidence>
<dbReference type="InterPro" id="IPR007895">
    <property type="entry name" value="MASE1"/>
</dbReference>
<reference evidence="19 20" key="1">
    <citation type="submission" date="2017-07" db="EMBL/GenBank/DDBJ databases">
        <title>Genomes of Fischerella (Mastigocladus) sp. strains.</title>
        <authorList>
            <person name="Miller S.R."/>
        </authorList>
    </citation>
    <scope>NUCLEOTIDE SEQUENCE [LARGE SCALE GENOMIC DNA]</scope>
    <source>
        <strain evidence="19 20">CCMEE 5318</strain>
    </source>
</reference>
<feature type="transmembrane region" description="Helical" evidence="14">
    <location>
        <begin position="112"/>
        <end position="134"/>
    </location>
</feature>
<feature type="domain" description="PAS" evidence="17">
    <location>
        <begin position="734"/>
        <end position="806"/>
    </location>
</feature>
<keyword evidence="6" id="KW-0808">Transferase</keyword>
<dbReference type="PROSITE" id="PS50113">
    <property type="entry name" value="PAC"/>
    <property type="match status" value="5"/>
</dbReference>
<dbReference type="Pfam" id="PF08448">
    <property type="entry name" value="PAS_4"/>
    <property type="match status" value="3"/>
</dbReference>
<keyword evidence="9 14" id="KW-1133">Transmembrane helix</keyword>
<dbReference type="Pfam" id="PF08447">
    <property type="entry name" value="PAS_3"/>
    <property type="match status" value="3"/>
</dbReference>
<dbReference type="InterPro" id="IPR001789">
    <property type="entry name" value="Sig_transdc_resp-reg_receiver"/>
</dbReference>
<dbReference type="Pfam" id="PF00072">
    <property type="entry name" value="Response_reg"/>
    <property type="match status" value="1"/>
</dbReference>
<dbReference type="EC" id="2.7.13.3" evidence="3"/>
<dbReference type="PROSITE" id="PS50112">
    <property type="entry name" value="PAS"/>
    <property type="match status" value="5"/>
</dbReference>
<dbReference type="Gene3D" id="3.40.50.2300">
    <property type="match status" value="1"/>
</dbReference>
<dbReference type="SMART" id="SM00448">
    <property type="entry name" value="REC"/>
    <property type="match status" value="1"/>
</dbReference>
<evidence type="ECO:0000256" key="6">
    <source>
        <dbReference type="ARBA" id="ARBA00022679"/>
    </source>
</evidence>
<dbReference type="CDD" id="cd17580">
    <property type="entry name" value="REC_2_DhkD-like"/>
    <property type="match status" value="1"/>
</dbReference>
<dbReference type="SMART" id="SM00086">
    <property type="entry name" value="PAC"/>
    <property type="match status" value="4"/>
</dbReference>
<feature type="transmembrane region" description="Helical" evidence="14">
    <location>
        <begin position="39"/>
        <end position="60"/>
    </location>
</feature>
<feature type="domain" description="PAC" evidence="18">
    <location>
        <begin position="560"/>
        <end position="612"/>
    </location>
</feature>
<dbReference type="SUPFAM" id="SSF52172">
    <property type="entry name" value="CheY-like"/>
    <property type="match status" value="1"/>
</dbReference>
<dbReference type="InterPro" id="IPR013656">
    <property type="entry name" value="PAS_4"/>
</dbReference>
<evidence type="ECO:0000256" key="4">
    <source>
        <dbReference type="ARBA" id="ARBA00022475"/>
    </source>
</evidence>
<dbReference type="CDD" id="cd00130">
    <property type="entry name" value="PAS"/>
    <property type="match status" value="4"/>
</dbReference>
<dbReference type="CDD" id="cd00082">
    <property type="entry name" value="HisKA"/>
    <property type="match status" value="1"/>
</dbReference>
<gene>
    <name evidence="19" type="ORF">CEN46_21245</name>
</gene>
<keyword evidence="7 14" id="KW-0812">Transmembrane</keyword>
<dbReference type="SUPFAM" id="SSF55785">
    <property type="entry name" value="PYP-like sensor domain (PAS domain)"/>
    <property type="match status" value="7"/>
</dbReference>
<dbReference type="Gene3D" id="3.30.450.20">
    <property type="entry name" value="PAS domain"/>
    <property type="match status" value="7"/>
</dbReference>
<sequence>MAQNRWLLILLSLLTLFLAHGMALFYRVQPAVSLWFPPSGVAIAITLWLGPIGAVLTGIVSVTMASFWGSDGWTCLVGLTDITEPLVAWFLYRRCFQGSLTLHGLRNATKFILIAPLAACATSAIIGSSILVALGKMPEQSLSETIVHWWLGNAIGTMAIAPSALLLLTPLLKRWGWIPVSDQTEQPEYITSPCLYTRWLEIAAIVLATVCTAWFTVQATQDTNFTFEQFSLLGFIPIVWAATRFGATGGMLTASFCVLVTLFDYLLLYPHAISLPQFPVATEILHVHKLSLLIQCFVGLVVGTAITEREKSLVDLEVERVRLSEYQTRAQLSEKLFQLNRLLTEVNQQLQESEERFRASVENMLDCFGVYCAIRDDSGQIVDFRIEYVNDAACVNNRMTREEQIGRGLCEILPRHRETGLFDEYCQVVETGQPLVKDALIYDDIYNQRRLVRAFDIRIAKFGDGFIATWRDVTARCQAEEELRCRQQEFEALVENSPDVISRLDRELRHVYVNPAMEKASGLPPQAVIGKTPSELGMSEELSQKWLTNLQTVLSTGQPQIDEFCLPAPDGTTHFYQARIVPEMTVDGFVTSVLVVTRDITELKLTEAALRKSEDLSRTILENFPNGDVFLFDQDLRHILAEGTGLAMVGITKADLEGKTIWEAFPPETCHVIEPAYRNALIGITSRLEACYADHIYDVQVIPLRSSSGEIIVGMAITQDITQRKQMEIALQENERRLSLALKAAKAGIWEWDIATNKTFWSDENFRLIGYEPGTCETNYDNWLRAVHPEDRELIDLHVKTVVEEKTDLNLEYRVLLPDGTVRWLNDIGEIIFDAQGEPKGMSGLQLDITDRKLTEMALRESEERLRLALSAANQGLYDLNIQTGDAVVSPEYARMLGYEPDEFQETNQAWRSRLHPDDKQTVYRVYEEYIAGKRNEYRVEFRQRTKSGDWKWILSIGKIVAWTEDGKPLRMLGTHTDITERKQVELARQKSETILNAFITSSPIGLALLDRELRYFYANEALANINGVPSSTHLGRTLGEILPQMAPQLQPMLRQIMQTQEPVLNLELSGEIIPGISRHCLTNYFPVCLPNGEVLGVGITVMDITELKLAEAALRQSELMFRTLADTMPQMFWITRPDGYHEYFNQRWYDYTGTTLEQTRGEGWHNILHPEDVERTIAVWQYCLRTGESYNIEYRFRRACDGQYRWHLGRAFPLRDQDGHIVKWFGSCTDIHDQKLAIEERAQALERERAARIELERASRMKDEFLAVVSHELRSPLNGILGWSRLLRTRKLSPDKTEQALASIERNAQAQTQLIEDLLDISRIIRGKVRLNLRPTNLIPVIQAALDTVSPTASTKSINLQFTILDFGLEDADGNSAMESCDIQNPNFQVSGDPDRLQQVIWNLLSNAVKFTPEGGQVEVRLSKGMVSGNCRQGGNLSPLSHPSLIYAQIQVIDTGKGISPEFLPYVFDRFRQADATTTRTQGGLGLGLAIVRNLVELHGGTISVASQGEGQGSTFTIQLPLLSTGAVPNELAELAILRQTNCDTSFNLSGLKILTVDDEADTREFLQTALEQYGAIVTTAASTREALQLVQQVKPDVLLSDIGMPGEDGYTLIRQLRSLPPEQGGQIPAAALTAYARQEDRQLALAAGFQMHVPKPIEPIQLLTVVARLAGRCN</sequence>
<evidence type="ECO:0000256" key="8">
    <source>
        <dbReference type="ARBA" id="ARBA00022777"/>
    </source>
</evidence>
<dbReference type="EMBL" id="NMQE01000699">
    <property type="protein sequence ID" value="PMB18390.1"/>
    <property type="molecule type" value="Genomic_DNA"/>
</dbReference>
<dbReference type="PROSITE" id="PS50110">
    <property type="entry name" value="RESPONSE_REGULATORY"/>
    <property type="match status" value="1"/>
</dbReference>
<evidence type="ECO:0000256" key="10">
    <source>
        <dbReference type="ARBA" id="ARBA00023012"/>
    </source>
</evidence>
<dbReference type="InterPro" id="IPR001610">
    <property type="entry name" value="PAC"/>
</dbReference>
<dbReference type="PRINTS" id="PR00344">
    <property type="entry name" value="BCTRLSENSOR"/>
</dbReference>
<feature type="domain" description="PAC" evidence="18">
    <location>
        <begin position="1191"/>
        <end position="1244"/>
    </location>
</feature>
<dbReference type="Pfam" id="PF05231">
    <property type="entry name" value="MASE1"/>
    <property type="match status" value="1"/>
</dbReference>
<feature type="coiled-coil region" evidence="13">
    <location>
        <begin position="329"/>
        <end position="363"/>
    </location>
</feature>
<dbReference type="Gene3D" id="1.10.287.130">
    <property type="match status" value="1"/>
</dbReference>
<protein>
    <recommendedName>
        <fullName evidence="3">histidine kinase</fullName>
        <ecNumber evidence="3">2.7.13.3</ecNumber>
    </recommendedName>
</protein>
<dbReference type="RefSeq" id="WP_102183062.1">
    <property type="nucleotide sequence ID" value="NZ_NMQE01000699.1"/>
</dbReference>
<dbReference type="SMART" id="SM00388">
    <property type="entry name" value="HisKA"/>
    <property type="match status" value="1"/>
</dbReference>
<keyword evidence="10" id="KW-0902">Two-component regulatory system</keyword>
<dbReference type="SUPFAM" id="SSF47384">
    <property type="entry name" value="Homodimeric domain of signal transducing histidine kinase"/>
    <property type="match status" value="1"/>
</dbReference>
<evidence type="ECO:0000256" key="2">
    <source>
        <dbReference type="ARBA" id="ARBA00004651"/>
    </source>
</evidence>
<feature type="domain" description="Response regulatory" evidence="16">
    <location>
        <begin position="1554"/>
        <end position="1672"/>
    </location>
</feature>
<comment type="subcellular location">
    <subcellularLocation>
        <location evidence="2">Cell membrane</location>
        <topology evidence="2">Multi-pass membrane protein</topology>
    </subcellularLocation>
</comment>
<evidence type="ECO:0000256" key="12">
    <source>
        <dbReference type="PROSITE-ProRule" id="PRU00169"/>
    </source>
</evidence>
<dbReference type="Proteomes" id="UP000235081">
    <property type="component" value="Unassembled WGS sequence"/>
</dbReference>
<keyword evidence="13" id="KW-0175">Coiled coil</keyword>
<dbReference type="GO" id="GO:0000155">
    <property type="term" value="F:phosphorelay sensor kinase activity"/>
    <property type="evidence" value="ECO:0007669"/>
    <property type="project" value="InterPro"/>
</dbReference>
<dbReference type="InterPro" id="IPR013655">
    <property type="entry name" value="PAS_fold_3"/>
</dbReference>
<evidence type="ECO:0000259" key="16">
    <source>
        <dbReference type="PROSITE" id="PS50110"/>
    </source>
</evidence>
<dbReference type="InterPro" id="IPR011006">
    <property type="entry name" value="CheY-like_superfamily"/>
</dbReference>
<feature type="domain" description="PAS" evidence="17">
    <location>
        <begin position="862"/>
        <end position="934"/>
    </location>
</feature>
<feature type="transmembrane region" description="Helical" evidence="14">
    <location>
        <begin position="224"/>
        <end position="243"/>
    </location>
</feature>
<dbReference type="InterPro" id="IPR004358">
    <property type="entry name" value="Sig_transdc_His_kin-like_C"/>
</dbReference>
<dbReference type="NCBIfam" id="TIGR00229">
    <property type="entry name" value="sensory_box"/>
    <property type="match status" value="6"/>
</dbReference>
<comment type="caution">
    <text evidence="19">The sequence shown here is derived from an EMBL/GenBank/DDBJ whole genome shotgun (WGS) entry which is preliminary data.</text>
</comment>
<name>A0A2N6L897_9CYAN</name>
<dbReference type="InterPro" id="IPR035965">
    <property type="entry name" value="PAS-like_dom_sf"/>
</dbReference>
<dbReference type="PANTHER" id="PTHR43304:SF1">
    <property type="entry name" value="PAC DOMAIN-CONTAINING PROTEIN"/>
    <property type="match status" value="1"/>
</dbReference>
<evidence type="ECO:0000256" key="3">
    <source>
        <dbReference type="ARBA" id="ARBA00012438"/>
    </source>
</evidence>
<dbReference type="Pfam" id="PF00512">
    <property type="entry name" value="HisKA"/>
    <property type="match status" value="1"/>
</dbReference>
<dbReference type="PROSITE" id="PS50109">
    <property type="entry name" value="HIS_KIN"/>
    <property type="match status" value="1"/>
</dbReference>
<feature type="transmembrane region" description="Helical" evidence="14">
    <location>
        <begin position="146"/>
        <end position="168"/>
    </location>
</feature>
<dbReference type="InterPro" id="IPR000014">
    <property type="entry name" value="PAS"/>
</dbReference>
<feature type="domain" description="PAC" evidence="18">
    <location>
        <begin position="809"/>
        <end position="861"/>
    </location>
</feature>
<evidence type="ECO:0000256" key="14">
    <source>
        <dbReference type="SAM" id="Phobius"/>
    </source>
</evidence>
<evidence type="ECO:0000313" key="20">
    <source>
        <dbReference type="Proteomes" id="UP000235081"/>
    </source>
</evidence>
<feature type="domain" description="PAC" evidence="18">
    <location>
        <begin position="938"/>
        <end position="991"/>
    </location>
</feature>
<dbReference type="FunFam" id="3.30.450.20:FF:000099">
    <property type="entry name" value="Sensory box sensor histidine kinase"/>
    <property type="match status" value="1"/>
</dbReference>
<dbReference type="InterPro" id="IPR036097">
    <property type="entry name" value="HisK_dim/P_sf"/>
</dbReference>
<dbReference type="SMART" id="SM00387">
    <property type="entry name" value="HATPase_c"/>
    <property type="match status" value="1"/>
</dbReference>
<evidence type="ECO:0000256" key="11">
    <source>
        <dbReference type="ARBA" id="ARBA00023136"/>
    </source>
</evidence>
<evidence type="ECO:0000259" key="17">
    <source>
        <dbReference type="PROSITE" id="PS50112"/>
    </source>
</evidence>
<dbReference type="FunFam" id="3.30.565.10:FF:000030">
    <property type="entry name" value="Ethylene receptor 1"/>
    <property type="match status" value="1"/>
</dbReference>
<feature type="domain" description="Histidine kinase" evidence="15">
    <location>
        <begin position="1269"/>
        <end position="1525"/>
    </location>
</feature>
<dbReference type="Gene3D" id="3.30.565.10">
    <property type="entry name" value="Histidine kinase-like ATPase, C-terminal domain"/>
    <property type="match status" value="1"/>
</dbReference>
<evidence type="ECO:0000259" key="18">
    <source>
        <dbReference type="PROSITE" id="PS50113"/>
    </source>
</evidence>
<feature type="transmembrane region" description="Helical" evidence="14">
    <location>
        <begin position="72"/>
        <end position="92"/>
    </location>
</feature>
<accession>A0A2N6L897</accession>
<keyword evidence="8" id="KW-0418">Kinase</keyword>
<evidence type="ECO:0000256" key="5">
    <source>
        <dbReference type="ARBA" id="ARBA00022553"/>
    </source>
</evidence>
<dbReference type="SUPFAM" id="SSF55874">
    <property type="entry name" value="ATPase domain of HSP90 chaperone/DNA topoisomerase II/histidine kinase"/>
    <property type="match status" value="1"/>
</dbReference>
<evidence type="ECO:0000256" key="7">
    <source>
        <dbReference type="ARBA" id="ARBA00022692"/>
    </source>
</evidence>
<comment type="catalytic activity">
    <reaction evidence="1">
        <text>ATP + protein L-histidine = ADP + protein N-phospho-L-histidine.</text>
        <dbReference type="EC" id="2.7.13.3"/>
    </reaction>
</comment>
<organism evidence="19 20">
    <name type="scientific">Fischerella thermalis CCMEE 5318</name>
    <dbReference type="NCBI Taxonomy" id="2019666"/>
    <lineage>
        <taxon>Bacteria</taxon>
        <taxon>Bacillati</taxon>
        <taxon>Cyanobacteriota</taxon>
        <taxon>Cyanophyceae</taxon>
        <taxon>Nostocales</taxon>
        <taxon>Hapalosiphonaceae</taxon>
        <taxon>Fischerella</taxon>
    </lineage>
</organism>
<dbReference type="InterPro" id="IPR000700">
    <property type="entry name" value="PAS-assoc_C"/>
</dbReference>
<dbReference type="SMART" id="SM00091">
    <property type="entry name" value="PAS"/>
    <property type="match status" value="6"/>
</dbReference>
<dbReference type="Pfam" id="PF02518">
    <property type="entry name" value="HATPase_c"/>
    <property type="match status" value="1"/>
</dbReference>
<dbReference type="GO" id="GO:0005886">
    <property type="term" value="C:plasma membrane"/>
    <property type="evidence" value="ECO:0007669"/>
    <property type="project" value="UniProtKB-SubCell"/>
</dbReference>
<feature type="domain" description="PAS" evidence="17">
    <location>
        <begin position="1118"/>
        <end position="1188"/>
    </location>
</feature>
<evidence type="ECO:0000256" key="9">
    <source>
        <dbReference type="ARBA" id="ARBA00022989"/>
    </source>
</evidence>
<evidence type="ECO:0000256" key="13">
    <source>
        <dbReference type="SAM" id="Coils"/>
    </source>
</evidence>
<dbReference type="InterPro" id="IPR003661">
    <property type="entry name" value="HisK_dim/P_dom"/>
</dbReference>
<keyword evidence="11 14" id="KW-0472">Membrane</keyword>
<keyword evidence="4" id="KW-1003">Cell membrane</keyword>
<keyword evidence="5 12" id="KW-0597">Phosphoprotein</keyword>
<feature type="transmembrane region" description="Helical" evidence="14">
    <location>
        <begin position="199"/>
        <end position="217"/>
    </location>
</feature>
<dbReference type="Gene3D" id="2.10.70.100">
    <property type="match status" value="1"/>
</dbReference>
<feature type="modified residue" description="4-aspartylphosphate" evidence="12">
    <location>
        <position position="1603"/>
    </location>
</feature>
<feature type="domain" description="PAS" evidence="17">
    <location>
        <begin position="486"/>
        <end position="532"/>
    </location>
</feature>
<proteinExistence type="predicted"/>
<dbReference type="InterPro" id="IPR005467">
    <property type="entry name" value="His_kinase_dom"/>
</dbReference>
<dbReference type="InterPro" id="IPR052162">
    <property type="entry name" value="Sensor_kinase/Photoreceptor"/>
</dbReference>